<evidence type="ECO:0000313" key="3">
    <source>
        <dbReference type="EMBL" id="CAB4214506.1"/>
    </source>
</evidence>
<gene>
    <name evidence="2" type="ORF">UFOVP1099_36</name>
    <name evidence="3" type="ORF">UFOVP1460_41</name>
    <name evidence="4" type="ORF">UFOVP1548_40</name>
    <name evidence="1" type="ORF">UFOVP582_18</name>
</gene>
<evidence type="ECO:0000313" key="2">
    <source>
        <dbReference type="EMBL" id="CAB4184123.1"/>
    </source>
</evidence>
<evidence type="ECO:0000313" key="1">
    <source>
        <dbReference type="EMBL" id="CAB4151463.1"/>
    </source>
</evidence>
<dbReference type="EMBL" id="LR797057">
    <property type="protein sequence ID" value="CAB4184123.1"/>
    <property type="molecule type" value="Genomic_DNA"/>
</dbReference>
<organism evidence="1">
    <name type="scientific">uncultured Caudovirales phage</name>
    <dbReference type="NCBI Taxonomy" id="2100421"/>
    <lineage>
        <taxon>Viruses</taxon>
        <taxon>Duplodnaviria</taxon>
        <taxon>Heunggongvirae</taxon>
        <taxon>Uroviricota</taxon>
        <taxon>Caudoviricetes</taxon>
        <taxon>Peduoviridae</taxon>
        <taxon>Maltschvirus</taxon>
        <taxon>Maltschvirus maltsch</taxon>
    </lineage>
</organism>
<sequence length="136" mass="15549">MSKKISVKVSRIKLLEQLKGSLRKAIATENDYDKATVEHDKAVKAIHAKVMKNLGKGKVIECRDSTGHYERQNKVVEYTITVTFPDTFFVKPKSPEYPDMLNSYQRSELQQIIKMLELCDDEFVSTGVYGNVAQYI</sequence>
<accession>A0A6J5N2F0</accession>
<reference evidence="1" key="1">
    <citation type="submission" date="2020-04" db="EMBL/GenBank/DDBJ databases">
        <authorList>
            <person name="Chiriac C."/>
            <person name="Salcher M."/>
            <person name="Ghai R."/>
            <person name="Kavagutti S V."/>
        </authorList>
    </citation>
    <scope>NUCLEOTIDE SEQUENCE</scope>
</reference>
<evidence type="ECO:0000313" key="4">
    <source>
        <dbReference type="EMBL" id="CAB5228814.1"/>
    </source>
</evidence>
<dbReference type="EMBL" id="LR797403">
    <property type="protein sequence ID" value="CAB4214506.1"/>
    <property type="molecule type" value="Genomic_DNA"/>
</dbReference>
<dbReference type="EMBL" id="LR796571">
    <property type="protein sequence ID" value="CAB4151463.1"/>
    <property type="molecule type" value="Genomic_DNA"/>
</dbReference>
<protein>
    <submittedName>
        <fullName evidence="1">Uncharacterized protein</fullName>
    </submittedName>
</protein>
<name>A0A6J5N2F0_9CAUD</name>
<dbReference type="EMBL" id="LR798393">
    <property type="protein sequence ID" value="CAB5228814.1"/>
    <property type="molecule type" value="Genomic_DNA"/>
</dbReference>
<proteinExistence type="predicted"/>